<reference evidence="1" key="1">
    <citation type="journal article" date="2014" name="Front. Microbiol.">
        <title>High frequency of phylogenetically diverse reductive dehalogenase-homologous genes in deep subseafloor sedimentary metagenomes.</title>
        <authorList>
            <person name="Kawai M."/>
            <person name="Futagami T."/>
            <person name="Toyoda A."/>
            <person name="Takaki Y."/>
            <person name="Nishi S."/>
            <person name="Hori S."/>
            <person name="Arai W."/>
            <person name="Tsubouchi T."/>
            <person name="Morono Y."/>
            <person name="Uchiyama I."/>
            <person name="Ito T."/>
            <person name="Fujiyama A."/>
            <person name="Inagaki F."/>
            <person name="Takami H."/>
        </authorList>
    </citation>
    <scope>NUCLEOTIDE SEQUENCE</scope>
    <source>
        <strain evidence="1">Expedition CK06-06</strain>
    </source>
</reference>
<feature type="non-terminal residue" evidence="1">
    <location>
        <position position="1"/>
    </location>
</feature>
<accession>X1QRT2</accession>
<name>X1QRT2_9ZZZZ</name>
<proteinExistence type="predicted"/>
<sequence length="241" mass="27411">SANICLNADEKLFICSKQPDGNRSTYRGVVIGAEDTRTTELIATYLQQKAGISPEDCEDFQIFEAKSQNELTTEEIALTLELEGPKSPRECPEWLQELRELAKKAKKRIRRFLYTTSQKHQEKGCTPHQITPTAPNMKVIKHSEDFTSVIWLGTKHEFNKTQAKCIEILWKEWEKGELSLSEKTIGEEIGSSDENYKLKNTFRTKKRNKGGGYIMHPAWGTMIVPADTGKGIFKLSSKINK</sequence>
<comment type="caution">
    <text evidence="1">The sequence shown here is derived from an EMBL/GenBank/DDBJ whole genome shotgun (WGS) entry which is preliminary data.</text>
</comment>
<gene>
    <name evidence="1" type="ORF">S12H4_03422</name>
</gene>
<dbReference type="EMBL" id="BARW01000957">
    <property type="protein sequence ID" value="GAI71287.1"/>
    <property type="molecule type" value="Genomic_DNA"/>
</dbReference>
<dbReference type="AlphaFoldDB" id="X1QRT2"/>
<organism evidence="1">
    <name type="scientific">marine sediment metagenome</name>
    <dbReference type="NCBI Taxonomy" id="412755"/>
    <lineage>
        <taxon>unclassified sequences</taxon>
        <taxon>metagenomes</taxon>
        <taxon>ecological metagenomes</taxon>
    </lineage>
</organism>
<evidence type="ECO:0000313" key="1">
    <source>
        <dbReference type="EMBL" id="GAI71287.1"/>
    </source>
</evidence>
<protein>
    <submittedName>
        <fullName evidence="1">Uncharacterized protein</fullName>
    </submittedName>
</protein>